<dbReference type="GO" id="GO:0022857">
    <property type="term" value="F:transmembrane transporter activity"/>
    <property type="evidence" value="ECO:0007669"/>
    <property type="project" value="InterPro"/>
</dbReference>
<evidence type="ECO:0000313" key="10">
    <source>
        <dbReference type="Proteomes" id="UP000079169"/>
    </source>
</evidence>
<feature type="transmembrane region" description="Helical" evidence="8">
    <location>
        <begin position="304"/>
        <end position="328"/>
    </location>
</feature>
<keyword evidence="10" id="KW-1185">Reference proteome</keyword>
<evidence type="ECO:0000313" key="12">
    <source>
        <dbReference type="RefSeq" id="XP_026681027.1"/>
    </source>
</evidence>
<keyword evidence="4" id="KW-0762">Sugar transport</keyword>
<protein>
    <submittedName>
        <fullName evidence="11">Facilitated trehalose transporter Tret1-like isoform X1</fullName>
    </submittedName>
    <submittedName>
        <fullName evidence="12">Facilitated trehalose transporter Tret1-like isoform X2</fullName>
    </submittedName>
</protein>
<dbReference type="STRING" id="121845.A0A3Q0IXR0"/>
<dbReference type="PANTHER" id="PTHR48021">
    <property type="match status" value="1"/>
</dbReference>
<evidence type="ECO:0000256" key="3">
    <source>
        <dbReference type="ARBA" id="ARBA00022475"/>
    </source>
</evidence>
<dbReference type="InterPro" id="IPR003663">
    <property type="entry name" value="Sugar/inositol_transpt"/>
</dbReference>
<keyword evidence="6 8" id="KW-1133">Transmembrane helix</keyword>
<feature type="domain" description="Major facilitator superfamily (MFS) profile" evidence="9">
    <location>
        <begin position="16"/>
        <end position="461"/>
    </location>
</feature>
<evidence type="ECO:0000256" key="4">
    <source>
        <dbReference type="ARBA" id="ARBA00022597"/>
    </source>
</evidence>
<feature type="transmembrane region" description="Helical" evidence="8">
    <location>
        <begin position="406"/>
        <end position="427"/>
    </location>
</feature>
<evidence type="ECO:0000256" key="2">
    <source>
        <dbReference type="ARBA" id="ARBA00022448"/>
    </source>
</evidence>
<dbReference type="InterPro" id="IPR005828">
    <property type="entry name" value="MFS_sugar_transport-like"/>
</dbReference>
<dbReference type="GeneID" id="103511473"/>
<dbReference type="InterPro" id="IPR020846">
    <property type="entry name" value="MFS_dom"/>
</dbReference>
<evidence type="ECO:0000313" key="11">
    <source>
        <dbReference type="RefSeq" id="XP_026681026.1"/>
    </source>
</evidence>
<evidence type="ECO:0000259" key="9">
    <source>
        <dbReference type="PROSITE" id="PS50850"/>
    </source>
</evidence>
<sequence>MKEDHVESIETGSVFRQYLVTIIVTLSTLNYGILVGWPSPVQRLLQSKTNPAIGDEPFTDDMMAMAGAVVYIGATIGSCFWAFVANKIGRQKTSILIVLPYVITWTLVCFTNSSTSLYIARMIGGLGNAGSIINAPMYVAEICTPRLRDHLGPFLMVFGCIGTLYAYTCGWLLPFHIFNYMNLVIAIFSVLVTCYLPETPVYYLKCNELRKAKRSLIWLRNYQEDNEEHLNALETDLKVLESSFLNRNSLTPWRDLLIPSTKNAVLVGLGLISSIQFSGIAVVTVNAVAIFTSAEVNVGTPVKLAPHLSSIIIAILQLLSAIGSVYIVSKFNRKFLLIVTYTPISFFLFLLGVFYYLKFINFQHLHHGALAPLVYLSIYIVAYYIAAGPVTYIVLSEIFPAENRNLCMGIVMFYQHILMGSLVRLFPVMKRNIGMFGCMWTYSLVTFIGVILIFLYLPETKNKSFKHVVQKLSHLRKLKSTPS</sequence>
<dbReference type="InterPro" id="IPR050549">
    <property type="entry name" value="MFS_Trehalose_Transporter"/>
</dbReference>
<dbReference type="PROSITE" id="PS50850">
    <property type="entry name" value="MFS"/>
    <property type="match status" value="1"/>
</dbReference>
<dbReference type="KEGG" id="dci:103511473"/>
<keyword evidence="5 8" id="KW-0812">Transmembrane</keyword>
<dbReference type="Pfam" id="PF00083">
    <property type="entry name" value="Sugar_tr"/>
    <property type="match status" value="1"/>
</dbReference>
<dbReference type="AlphaFoldDB" id="A0A3Q0IXR0"/>
<feature type="transmembrane region" description="Helical" evidence="8">
    <location>
        <begin position="95"/>
        <end position="113"/>
    </location>
</feature>
<evidence type="ECO:0000256" key="5">
    <source>
        <dbReference type="ARBA" id="ARBA00022692"/>
    </source>
</evidence>
<feature type="transmembrane region" description="Helical" evidence="8">
    <location>
        <begin position="180"/>
        <end position="204"/>
    </location>
</feature>
<feature type="transmembrane region" description="Helical" evidence="8">
    <location>
        <begin position="335"/>
        <end position="357"/>
    </location>
</feature>
<dbReference type="Proteomes" id="UP000079169">
    <property type="component" value="Unplaced"/>
</dbReference>
<dbReference type="InterPro" id="IPR036259">
    <property type="entry name" value="MFS_trans_sf"/>
</dbReference>
<feature type="transmembrane region" description="Helical" evidence="8">
    <location>
        <begin position="62"/>
        <end position="83"/>
    </location>
</feature>
<dbReference type="SUPFAM" id="SSF103473">
    <property type="entry name" value="MFS general substrate transporter"/>
    <property type="match status" value="1"/>
</dbReference>
<evidence type="ECO:0000256" key="7">
    <source>
        <dbReference type="ARBA" id="ARBA00023136"/>
    </source>
</evidence>
<reference evidence="11 12" key="1">
    <citation type="submission" date="2025-04" db="UniProtKB">
        <authorList>
            <consortium name="RefSeq"/>
        </authorList>
    </citation>
    <scope>IDENTIFICATION</scope>
</reference>
<dbReference type="FunFam" id="1.20.1250.20:FF:000218">
    <property type="entry name" value="facilitated trehalose transporter Tret1"/>
    <property type="match status" value="1"/>
</dbReference>
<name>A0A3Q0IXR0_DIACI</name>
<accession>A0A3Q0IXR0</accession>
<evidence type="ECO:0000256" key="1">
    <source>
        <dbReference type="ARBA" id="ARBA00004651"/>
    </source>
</evidence>
<proteinExistence type="predicted"/>
<feature type="transmembrane region" description="Helical" evidence="8">
    <location>
        <begin position="119"/>
        <end position="139"/>
    </location>
</feature>
<comment type="subcellular location">
    <subcellularLocation>
        <location evidence="1">Cell membrane</location>
        <topology evidence="1">Multi-pass membrane protein</topology>
    </subcellularLocation>
</comment>
<gene>
    <name evidence="11 12" type="primary">LOC103511473</name>
</gene>
<dbReference type="PANTHER" id="PTHR48021:SF1">
    <property type="entry name" value="GH07001P-RELATED"/>
    <property type="match status" value="1"/>
</dbReference>
<evidence type="ECO:0000256" key="8">
    <source>
        <dbReference type="SAM" id="Phobius"/>
    </source>
</evidence>
<dbReference type="OMA" id="FLMENEW"/>
<dbReference type="PRINTS" id="PR00171">
    <property type="entry name" value="SUGRTRNSPORT"/>
</dbReference>
<keyword evidence="3" id="KW-1003">Cell membrane</keyword>
<feature type="transmembrane region" description="Helical" evidence="8">
    <location>
        <begin position="18"/>
        <end position="37"/>
    </location>
</feature>
<organism evidence="10 12">
    <name type="scientific">Diaphorina citri</name>
    <name type="common">Asian citrus psyllid</name>
    <dbReference type="NCBI Taxonomy" id="121845"/>
    <lineage>
        <taxon>Eukaryota</taxon>
        <taxon>Metazoa</taxon>
        <taxon>Ecdysozoa</taxon>
        <taxon>Arthropoda</taxon>
        <taxon>Hexapoda</taxon>
        <taxon>Insecta</taxon>
        <taxon>Pterygota</taxon>
        <taxon>Neoptera</taxon>
        <taxon>Paraneoptera</taxon>
        <taxon>Hemiptera</taxon>
        <taxon>Sternorrhyncha</taxon>
        <taxon>Psylloidea</taxon>
        <taxon>Psyllidae</taxon>
        <taxon>Diaphorininae</taxon>
        <taxon>Diaphorina</taxon>
    </lineage>
</organism>
<feature type="transmembrane region" description="Helical" evidence="8">
    <location>
        <begin position="369"/>
        <end position="394"/>
    </location>
</feature>
<feature type="transmembrane region" description="Helical" evidence="8">
    <location>
        <begin position="264"/>
        <end position="292"/>
    </location>
</feature>
<dbReference type="RefSeq" id="XP_026681027.1">
    <property type="nucleotide sequence ID" value="XM_026825226.1"/>
</dbReference>
<feature type="transmembrane region" description="Helical" evidence="8">
    <location>
        <begin position="151"/>
        <end position="174"/>
    </location>
</feature>
<keyword evidence="7 8" id="KW-0472">Membrane</keyword>
<dbReference type="Gene3D" id="1.20.1250.20">
    <property type="entry name" value="MFS general substrate transporter like domains"/>
    <property type="match status" value="1"/>
</dbReference>
<dbReference type="GO" id="GO:0005886">
    <property type="term" value="C:plasma membrane"/>
    <property type="evidence" value="ECO:0007669"/>
    <property type="project" value="UniProtKB-SubCell"/>
</dbReference>
<dbReference type="PaxDb" id="121845-A0A3Q0IXR0"/>
<dbReference type="RefSeq" id="XP_026681026.1">
    <property type="nucleotide sequence ID" value="XM_026825225.1"/>
</dbReference>
<evidence type="ECO:0000256" key="6">
    <source>
        <dbReference type="ARBA" id="ARBA00022989"/>
    </source>
</evidence>
<keyword evidence="2" id="KW-0813">Transport</keyword>
<feature type="transmembrane region" description="Helical" evidence="8">
    <location>
        <begin position="433"/>
        <end position="457"/>
    </location>
</feature>